<evidence type="ECO:0000313" key="2">
    <source>
        <dbReference type="Proteomes" id="UP000018895"/>
    </source>
</evidence>
<protein>
    <submittedName>
        <fullName evidence="1">Phage protein</fullName>
    </submittedName>
</protein>
<dbReference type="RefSeq" id="WP_035346738.1">
    <property type="nucleotide sequence ID" value="NZ_BAUU01000036.1"/>
</dbReference>
<dbReference type="InterPro" id="IPR009660">
    <property type="entry name" value="Phage_A500_Gp15"/>
</dbReference>
<organism evidence="1 2">
    <name type="scientific">Halalkalibacter hemicellulosilyticusJCM 9152</name>
    <dbReference type="NCBI Taxonomy" id="1236971"/>
    <lineage>
        <taxon>Bacteria</taxon>
        <taxon>Bacillati</taxon>
        <taxon>Bacillota</taxon>
        <taxon>Bacilli</taxon>
        <taxon>Bacillales</taxon>
        <taxon>Bacillaceae</taxon>
        <taxon>Halalkalibacter</taxon>
    </lineage>
</organism>
<sequence>MRLNDPLVTSFVFEGIKYQIDLAFDNVLDVFDVLDDKALRDYERVEVCLSLLLGEEQYDQSSTINLWNYVYEQFIHIKEEESILYDRKGNPLPVKTDEEKEKLIDLEKDAEYIFASFRQAYGMNLFHEQGKLRWEEFQALLNGLPSNTIMKRIIEIRSWKPSKGDSAEFRQNMKDLQRKFSLNDKEVDDDE</sequence>
<reference evidence="1" key="1">
    <citation type="journal article" date="2014" name="Genome Announc.">
        <title>Draft Genome Sequences of Three Alkaliphilic Bacillus Strains, Bacillus wakoensis JCM 9140T, Bacillus akibai JCM 9157T, and Bacillus hemicellulosilyticus JCM 9152T.</title>
        <authorList>
            <person name="Yuki M."/>
            <person name="Oshima K."/>
            <person name="Suda W."/>
            <person name="Oshida Y."/>
            <person name="Kitamura K."/>
            <person name="Iida T."/>
            <person name="Hattori M."/>
            <person name="Ohkuma M."/>
        </authorList>
    </citation>
    <scope>NUCLEOTIDE SEQUENCE [LARGE SCALE GENOMIC DNA]</scope>
    <source>
        <strain evidence="1">JCM 9152</strain>
    </source>
</reference>
<evidence type="ECO:0000313" key="1">
    <source>
        <dbReference type="EMBL" id="GAE32449.1"/>
    </source>
</evidence>
<dbReference type="Pfam" id="PF06854">
    <property type="entry name" value="Phage_Gp15"/>
    <property type="match status" value="1"/>
</dbReference>
<comment type="caution">
    <text evidence="1">The sequence shown here is derived from an EMBL/GenBank/DDBJ whole genome shotgun (WGS) entry which is preliminary data.</text>
</comment>
<keyword evidence="2" id="KW-1185">Reference proteome</keyword>
<dbReference type="AlphaFoldDB" id="W4QMA3"/>
<dbReference type="OrthoDB" id="1758052at2"/>
<accession>W4QMA3</accession>
<name>W4QMA3_9BACI</name>
<proteinExistence type="predicted"/>
<dbReference type="STRING" id="1236971.JCM9152_3984"/>
<gene>
    <name evidence="1" type="ORF">JCM9152_3984</name>
</gene>
<dbReference type="EMBL" id="BAUU01000036">
    <property type="protein sequence ID" value="GAE32449.1"/>
    <property type="molecule type" value="Genomic_DNA"/>
</dbReference>
<dbReference type="Proteomes" id="UP000018895">
    <property type="component" value="Unassembled WGS sequence"/>
</dbReference>